<accession>A0A9X2KVZ6</accession>
<evidence type="ECO:0000256" key="1">
    <source>
        <dbReference type="ARBA" id="ARBA00023015"/>
    </source>
</evidence>
<evidence type="ECO:0000313" key="5">
    <source>
        <dbReference type="EMBL" id="MCP9199692.1"/>
    </source>
</evidence>
<protein>
    <submittedName>
        <fullName evidence="5">AraC family transcriptional regulator</fullName>
    </submittedName>
</protein>
<dbReference type="PROSITE" id="PS00041">
    <property type="entry name" value="HTH_ARAC_FAMILY_1"/>
    <property type="match status" value="1"/>
</dbReference>
<dbReference type="SUPFAM" id="SSF46689">
    <property type="entry name" value="Homeodomain-like"/>
    <property type="match status" value="1"/>
</dbReference>
<sequence length="188" mass="21790">MEEYKLHIKNVVCQRCIISVQNILERLEIPFSSIDLGEAVLKKPLNRSEMQALQAEFDKVGFEILQDRNERLINEVKSMIIEEVYSDEPSSQKLSSLLSSRLNFDYSHITHLFIEREGQSIQKFYNAVRIERAKELLDYNELDIAEIADRLGYSTPAYLSTSFKKAIGHSPSEYKNLDLKDRQNLDSV</sequence>
<keyword evidence="6" id="KW-1185">Reference proteome</keyword>
<keyword evidence="2" id="KW-0238">DNA-binding</keyword>
<reference evidence="5" key="1">
    <citation type="submission" date="2022-07" db="EMBL/GenBank/DDBJ databases">
        <title>Gramela sediminis sp. nov., isolated from deep-sea sediment of the Indian Ocean.</title>
        <authorList>
            <person name="Shi H."/>
        </authorList>
    </citation>
    <scope>NUCLEOTIDE SEQUENCE</scope>
    <source>
        <strain evidence="5">GC03-9</strain>
    </source>
</reference>
<evidence type="ECO:0000256" key="2">
    <source>
        <dbReference type="ARBA" id="ARBA00023125"/>
    </source>
</evidence>
<dbReference type="PROSITE" id="PS01124">
    <property type="entry name" value="HTH_ARAC_FAMILY_2"/>
    <property type="match status" value="1"/>
</dbReference>
<dbReference type="Pfam" id="PF12833">
    <property type="entry name" value="HTH_18"/>
    <property type="match status" value="1"/>
</dbReference>
<dbReference type="InterPro" id="IPR018060">
    <property type="entry name" value="HTH_AraC"/>
</dbReference>
<dbReference type="GO" id="GO:0003700">
    <property type="term" value="F:DNA-binding transcription factor activity"/>
    <property type="evidence" value="ECO:0007669"/>
    <property type="project" value="InterPro"/>
</dbReference>
<dbReference type="EMBL" id="JANCNS010000001">
    <property type="protein sequence ID" value="MCP9199692.1"/>
    <property type="molecule type" value="Genomic_DNA"/>
</dbReference>
<dbReference type="AlphaFoldDB" id="A0A9X2KVZ6"/>
<dbReference type="InterPro" id="IPR018062">
    <property type="entry name" value="HTH_AraC-typ_CS"/>
</dbReference>
<feature type="domain" description="HTH araC/xylS-type" evidence="4">
    <location>
        <begin position="74"/>
        <end position="177"/>
    </location>
</feature>
<evidence type="ECO:0000256" key="3">
    <source>
        <dbReference type="ARBA" id="ARBA00023163"/>
    </source>
</evidence>
<evidence type="ECO:0000259" key="4">
    <source>
        <dbReference type="PROSITE" id="PS01124"/>
    </source>
</evidence>
<dbReference type="Gene3D" id="1.10.10.60">
    <property type="entry name" value="Homeodomain-like"/>
    <property type="match status" value="2"/>
</dbReference>
<organism evidence="5 6">
    <name type="scientific">Christiangramia oceanisediminis</name>
    <dbReference type="NCBI Taxonomy" id="2920386"/>
    <lineage>
        <taxon>Bacteria</taxon>
        <taxon>Pseudomonadati</taxon>
        <taxon>Bacteroidota</taxon>
        <taxon>Flavobacteriia</taxon>
        <taxon>Flavobacteriales</taxon>
        <taxon>Flavobacteriaceae</taxon>
        <taxon>Christiangramia</taxon>
    </lineage>
</organism>
<dbReference type="RefSeq" id="WP_241550202.1">
    <property type="nucleotide sequence ID" value="NZ_JANCNS010000001.1"/>
</dbReference>
<dbReference type="GO" id="GO:0043565">
    <property type="term" value="F:sequence-specific DNA binding"/>
    <property type="evidence" value="ECO:0007669"/>
    <property type="project" value="InterPro"/>
</dbReference>
<name>A0A9X2KVZ6_9FLAO</name>
<comment type="caution">
    <text evidence="5">The sequence shown here is derived from an EMBL/GenBank/DDBJ whole genome shotgun (WGS) entry which is preliminary data.</text>
</comment>
<keyword evidence="1" id="KW-0805">Transcription regulation</keyword>
<proteinExistence type="predicted"/>
<dbReference type="InterPro" id="IPR009057">
    <property type="entry name" value="Homeodomain-like_sf"/>
</dbReference>
<evidence type="ECO:0000313" key="6">
    <source>
        <dbReference type="Proteomes" id="UP001155280"/>
    </source>
</evidence>
<gene>
    <name evidence="5" type="ORF">MKO06_07235</name>
</gene>
<dbReference type="Proteomes" id="UP001155280">
    <property type="component" value="Unassembled WGS sequence"/>
</dbReference>
<dbReference type="PANTHER" id="PTHR43280">
    <property type="entry name" value="ARAC-FAMILY TRANSCRIPTIONAL REGULATOR"/>
    <property type="match status" value="1"/>
</dbReference>
<keyword evidence="3" id="KW-0804">Transcription</keyword>
<dbReference type="PANTHER" id="PTHR43280:SF2">
    <property type="entry name" value="HTH-TYPE TRANSCRIPTIONAL REGULATOR EXSA"/>
    <property type="match status" value="1"/>
</dbReference>
<dbReference type="SMART" id="SM00342">
    <property type="entry name" value="HTH_ARAC"/>
    <property type="match status" value="1"/>
</dbReference>